<dbReference type="InterPro" id="IPR011010">
    <property type="entry name" value="DNA_brk_join_enz"/>
</dbReference>
<dbReference type="SUPFAM" id="SSF47823">
    <property type="entry name" value="lambda integrase-like, N-terminal domain"/>
    <property type="match status" value="1"/>
</dbReference>
<evidence type="ECO:0000259" key="6">
    <source>
        <dbReference type="PROSITE" id="PS51898"/>
    </source>
</evidence>
<keyword evidence="4" id="KW-0233">DNA recombination</keyword>
<dbReference type="InterPro" id="IPR050090">
    <property type="entry name" value="Tyrosine_recombinase_XerCD"/>
</dbReference>
<evidence type="ECO:0000313" key="8">
    <source>
        <dbReference type="EMBL" id="MCP9499953.1"/>
    </source>
</evidence>
<dbReference type="CDD" id="cd01182">
    <property type="entry name" value="INT_RitC_C_like"/>
    <property type="match status" value="1"/>
</dbReference>
<dbReference type="SUPFAM" id="SSF56349">
    <property type="entry name" value="DNA breaking-rejoining enzymes"/>
    <property type="match status" value="1"/>
</dbReference>
<dbReference type="GO" id="GO:0006310">
    <property type="term" value="P:DNA recombination"/>
    <property type="evidence" value="ECO:0007669"/>
    <property type="project" value="UniProtKB-KW"/>
</dbReference>
<dbReference type="PANTHER" id="PTHR30349">
    <property type="entry name" value="PHAGE INTEGRASE-RELATED"/>
    <property type="match status" value="1"/>
</dbReference>
<dbReference type="InterPro" id="IPR010998">
    <property type="entry name" value="Integrase_recombinase_N"/>
</dbReference>
<evidence type="ECO:0000256" key="3">
    <source>
        <dbReference type="ARBA" id="ARBA00023125"/>
    </source>
</evidence>
<dbReference type="GO" id="GO:0007059">
    <property type="term" value="P:chromosome segregation"/>
    <property type="evidence" value="ECO:0007669"/>
    <property type="project" value="UniProtKB-KW"/>
</dbReference>
<dbReference type="EMBL" id="JANDWU010000003">
    <property type="protein sequence ID" value="MCP9548508.1"/>
    <property type="molecule type" value="Genomic_DNA"/>
</dbReference>
<dbReference type="AlphaFoldDB" id="A0AAP2U8H7"/>
<evidence type="ECO:0000256" key="5">
    <source>
        <dbReference type="PROSITE-ProRule" id="PRU01248"/>
    </source>
</evidence>
<dbReference type="PROSITE" id="PS51900">
    <property type="entry name" value="CB"/>
    <property type="match status" value="1"/>
</dbReference>
<evidence type="ECO:0000256" key="4">
    <source>
        <dbReference type="ARBA" id="ARBA00023172"/>
    </source>
</evidence>
<dbReference type="Gene3D" id="1.10.150.130">
    <property type="match status" value="1"/>
</dbReference>
<dbReference type="Proteomes" id="UP001206014">
    <property type="component" value="Unassembled WGS sequence"/>
</dbReference>
<evidence type="ECO:0000259" key="7">
    <source>
        <dbReference type="PROSITE" id="PS51900"/>
    </source>
</evidence>
<accession>A0AAP2U8H7</accession>
<dbReference type="GO" id="GO:0003677">
    <property type="term" value="F:DNA binding"/>
    <property type="evidence" value="ECO:0007669"/>
    <property type="project" value="UniProtKB-UniRule"/>
</dbReference>
<dbReference type="InterPro" id="IPR013762">
    <property type="entry name" value="Integrase-like_cat_sf"/>
</dbReference>
<proteinExistence type="predicted"/>
<keyword evidence="1" id="KW-0159">Chromosome partition</keyword>
<dbReference type="PANTHER" id="PTHR30349:SF81">
    <property type="entry name" value="TYROSINE RECOMBINASE XERC"/>
    <property type="match status" value="1"/>
</dbReference>
<feature type="domain" description="Core-binding (CB)" evidence="7">
    <location>
        <begin position="5"/>
        <end position="98"/>
    </location>
</feature>
<dbReference type="InterPro" id="IPR002104">
    <property type="entry name" value="Integrase_catalytic"/>
</dbReference>
<evidence type="ECO:0000313" key="9">
    <source>
        <dbReference type="EMBL" id="MCP9548508.1"/>
    </source>
</evidence>
<evidence type="ECO:0000256" key="2">
    <source>
        <dbReference type="ARBA" id="ARBA00022908"/>
    </source>
</evidence>
<keyword evidence="2" id="KW-0229">DNA integration</keyword>
<dbReference type="Pfam" id="PF00589">
    <property type="entry name" value="Phage_integrase"/>
    <property type="match status" value="1"/>
</dbReference>
<dbReference type="GO" id="GO:0015074">
    <property type="term" value="P:DNA integration"/>
    <property type="evidence" value="ECO:0007669"/>
    <property type="project" value="UniProtKB-KW"/>
</dbReference>
<gene>
    <name evidence="9" type="ORF">NNC68_03315</name>
    <name evidence="8" type="ORF">NND11_00050</name>
</gene>
<evidence type="ECO:0000256" key="1">
    <source>
        <dbReference type="ARBA" id="ARBA00022829"/>
    </source>
</evidence>
<dbReference type="Proteomes" id="UP001205506">
    <property type="component" value="Unassembled WGS sequence"/>
</dbReference>
<evidence type="ECO:0000313" key="10">
    <source>
        <dbReference type="Proteomes" id="UP001205506"/>
    </source>
</evidence>
<protein>
    <submittedName>
        <fullName evidence="9">Site-specific integrase</fullName>
    </submittedName>
</protein>
<dbReference type="EMBL" id="JANDXR010000001">
    <property type="protein sequence ID" value="MCP9499953.1"/>
    <property type="molecule type" value="Genomic_DNA"/>
</dbReference>
<reference evidence="9" key="1">
    <citation type="submission" date="2022-07" db="EMBL/GenBank/DDBJ databases">
        <title>Prevotella copri.</title>
        <authorList>
            <person name="Yang C."/>
        </authorList>
    </citation>
    <scope>NUCLEOTIDE SEQUENCE</scope>
    <source>
        <strain evidence="9">HF1805</strain>
        <strain evidence="8">HF88</strain>
    </source>
</reference>
<dbReference type="InterPro" id="IPR004107">
    <property type="entry name" value="Integrase_SAM-like_N"/>
</dbReference>
<keyword evidence="3 5" id="KW-0238">DNA-binding</keyword>
<dbReference type="PROSITE" id="PS51898">
    <property type="entry name" value="TYR_RECOMBINASE"/>
    <property type="match status" value="1"/>
</dbReference>
<dbReference type="InterPro" id="IPR044068">
    <property type="entry name" value="CB"/>
</dbReference>
<feature type="domain" description="Tyr recombinase" evidence="6">
    <location>
        <begin position="122"/>
        <end position="312"/>
    </location>
</feature>
<dbReference type="Pfam" id="PF02899">
    <property type="entry name" value="Phage_int_SAM_1"/>
    <property type="match status" value="1"/>
</dbReference>
<comment type="caution">
    <text evidence="9">The sequence shown here is derived from an EMBL/GenBank/DDBJ whole genome shotgun (WGS) entry which is preliminary data.</text>
</comment>
<organism evidence="9 10">
    <name type="scientific">Segatella copri</name>
    <dbReference type="NCBI Taxonomy" id="165179"/>
    <lineage>
        <taxon>Bacteria</taxon>
        <taxon>Pseudomonadati</taxon>
        <taxon>Bacteroidota</taxon>
        <taxon>Bacteroidia</taxon>
        <taxon>Bacteroidales</taxon>
        <taxon>Prevotellaceae</taxon>
        <taxon>Segatella</taxon>
    </lineage>
</organism>
<sequence>MTTTTDFAKHLSRFLVEYLPHERNVSPNTISSYRDAFVQFIDFMKDIKGITVEKLQLKHLTRVSVTEYLEWLLDKRKCSAATRNYRLAAIHSFCHYLQYSVIEMIEEWQKILTIKAIKTSGTTLNYLTIEGIKLLLAQPDTSTWRGRRNLALLSLMYDTGARVSEIADLTVDSVRITHEPYTIRLFGKGRKARIVPLVKEQVSILCEYMEENHLNDCNKAASPLFYNGRNEKLTREGITYILCTYANMARKVSPELIPQRISCHSIRHSRAMHLLQAGVNLIYIRDLLGHVSIQTTDIYARADSKAKREAFEKAYTDLTPNRETDKSWENNKNLRDWLRGLKK</sequence>
<dbReference type="RefSeq" id="WP_234563445.1">
    <property type="nucleotide sequence ID" value="NZ_JAJTTD010000001.1"/>
</dbReference>
<name>A0AAP2U8H7_9BACT</name>
<dbReference type="Gene3D" id="1.10.443.10">
    <property type="entry name" value="Intergrase catalytic core"/>
    <property type="match status" value="1"/>
</dbReference>